<proteinExistence type="predicted"/>
<organism evidence="2 3">
    <name type="scientific">Ascaris lumbricoides</name>
    <name type="common">Giant roundworm</name>
    <dbReference type="NCBI Taxonomy" id="6252"/>
    <lineage>
        <taxon>Eukaryota</taxon>
        <taxon>Metazoa</taxon>
        <taxon>Ecdysozoa</taxon>
        <taxon>Nematoda</taxon>
        <taxon>Chromadorea</taxon>
        <taxon>Rhabditida</taxon>
        <taxon>Spirurina</taxon>
        <taxon>Ascaridomorpha</taxon>
        <taxon>Ascaridoidea</taxon>
        <taxon>Ascarididae</taxon>
        <taxon>Ascaris</taxon>
    </lineage>
</organism>
<feature type="chain" id="PRO_5005657218" evidence="1">
    <location>
        <begin position="37"/>
        <end position="67"/>
    </location>
</feature>
<evidence type="ECO:0000313" key="2">
    <source>
        <dbReference type="Proteomes" id="UP000036681"/>
    </source>
</evidence>
<evidence type="ECO:0000313" key="3">
    <source>
        <dbReference type="WBParaSite" id="ALUE_0002203301-mRNA-1"/>
    </source>
</evidence>
<keyword evidence="1" id="KW-0732">Signal</keyword>
<keyword evidence="2" id="KW-1185">Reference proteome</keyword>
<dbReference type="WBParaSite" id="ALUE_0002203301-mRNA-1">
    <property type="protein sequence ID" value="ALUE_0002203301-mRNA-1"/>
    <property type="gene ID" value="ALUE_0002203301"/>
</dbReference>
<dbReference type="AlphaFoldDB" id="A0A0M3ITF5"/>
<reference evidence="3" key="1">
    <citation type="submission" date="2017-02" db="UniProtKB">
        <authorList>
            <consortium name="WormBaseParasite"/>
        </authorList>
    </citation>
    <scope>IDENTIFICATION</scope>
</reference>
<name>A0A0M3ITF5_ASCLU</name>
<sequence>MNINISVIVQVEMFNMKFTVLLCSMLIVEQLSTCEAVPSQSMTRIQVNFNVTFYVDNILQLKNISKI</sequence>
<dbReference type="Proteomes" id="UP000036681">
    <property type="component" value="Unplaced"/>
</dbReference>
<evidence type="ECO:0000256" key="1">
    <source>
        <dbReference type="SAM" id="SignalP"/>
    </source>
</evidence>
<feature type="signal peptide" evidence="1">
    <location>
        <begin position="1"/>
        <end position="36"/>
    </location>
</feature>
<protein>
    <submittedName>
        <fullName evidence="3">Neur_chan_LBD domain-containing protein</fullName>
    </submittedName>
</protein>
<accession>A0A0M3ITF5</accession>